<gene>
    <name evidence="10" type="ORF">DB32_000659</name>
</gene>
<evidence type="ECO:0000256" key="8">
    <source>
        <dbReference type="ARBA" id="ARBA00023004"/>
    </source>
</evidence>
<evidence type="ECO:0000256" key="2">
    <source>
        <dbReference type="ARBA" id="ARBA00006759"/>
    </source>
</evidence>
<feature type="domain" description="Rhodanese" evidence="9">
    <location>
        <begin position="466"/>
        <end position="556"/>
    </location>
</feature>
<dbReference type="CDD" id="cd00158">
    <property type="entry name" value="RHOD"/>
    <property type="match status" value="1"/>
</dbReference>
<evidence type="ECO:0000256" key="7">
    <source>
        <dbReference type="ARBA" id="ARBA00023002"/>
    </source>
</evidence>
<dbReference type="EMBL" id="CP011125">
    <property type="protein sequence ID" value="AKF03510.1"/>
    <property type="molecule type" value="Genomic_DNA"/>
</dbReference>
<evidence type="ECO:0000256" key="5">
    <source>
        <dbReference type="ARBA" id="ARBA00022964"/>
    </source>
</evidence>
<dbReference type="CDD" id="cd07724">
    <property type="entry name" value="POD-like_MBL-fold"/>
    <property type="match status" value="1"/>
</dbReference>
<dbReference type="PANTHER" id="PTHR43084:SF1">
    <property type="entry name" value="PERSULFIDE DIOXYGENASE ETHE1, MITOCHONDRIAL"/>
    <property type="match status" value="1"/>
</dbReference>
<evidence type="ECO:0000259" key="9">
    <source>
        <dbReference type="PROSITE" id="PS50206"/>
    </source>
</evidence>
<dbReference type="InterPro" id="IPR044528">
    <property type="entry name" value="POD-like_MBL-fold"/>
</dbReference>
<dbReference type="InterPro" id="IPR001279">
    <property type="entry name" value="Metallo-B-lactamas"/>
</dbReference>
<dbReference type="Gene3D" id="3.60.15.10">
    <property type="entry name" value="Ribonuclease Z/Hydroxyacylglutathione hydrolase-like"/>
    <property type="match status" value="1"/>
</dbReference>
<dbReference type="SUPFAM" id="SSF52821">
    <property type="entry name" value="Rhodanese/Cell cycle control phosphatase"/>
    <property type="match status" value="1"/>
</dbReference>
<dbReference type="SMART" id="SM00849">
    <property type="entry name" value="Lactamase_B"/>
    <property type="match status" value="1"/>
</dbReference>
<keyword evidence="3" id="KW-0479">Metal-binding</keyword>
<dbReference type="SMART" id="SM00450">
    <property type="entry name" value="RHOD"/>
    <property type="match status" value="1"/>
</dbReference>
<comment type="similarity">
    <text evidence="2">Belongs to the metallo-beta-lactamase superfamily. Glyoxalase II family.</text>
</comment>
<keyword evidence="4" id="KW-0809">Transit peptide</keyword>
<keyword evidence="8" id="KW-0408">Iron</keyword>
<dbReference type="GO" id="GO:0006749">
    <property type="term" value="P:glutathione metabolic process"/>
    <property type="evidence" value="ECO:0007669"/>
    <property type="project" value="InterPro"/>
</dbReference>
<dbReference type="InterPro" id="IPR051682">
    <property type="entry name" value="Mito_Persulfide_Diox"/>
</dbReference>
<protein>
    <submittedName>
        <fullName evidence="10">Hydroxyacylglutathione hydrolase</fullName>
    </submittedName>
</protein>
<dbReference type="AlphaFoldDB" id="A0A0F6YGC6"/>
<dbReference type="Gene3D" id="3.40.250.10">
    <property type="entry name" value="Rhodanese-like domain"/>
    <property type="match status" value="1"/>
</dbReference>
<keyword evidence="5" id="KW-0223">Dioxygenase</keyword>
<keyword evidence="7" id="KW-0560">Oxidoreductase</keyword>
<comment type="cofactor">
    <cofactor evidence="1">
        <name>Fe(2+)</name>
        <dbReference type="ChEBI" id="CHEBI:29033"/>
    </cofactor>
</comment>
<evidence type="ECO:0000313" key="11">
    <source>
        <dbReference type="Proteomes" id="UP000034883"/>
    </source>
</evidence>
<dbReference type="FunFam" id="3.60.15.10:FF:000013">
    <property type="entry name" value="Persulfide dioxygenase ETHE1, mitochondrial"/>
    <property type="match status" value="1"/>
</dbReference>
<dbReference type="KEGG" id="samy:DB32_000659"/>
<dbReference type="SUPFAM" id="SSF56281">
    <property type="entry name" value="Metallo-hydrolase/oxidoreductase"/>
    <property type="match status" value="1"/>
</dbReference>
<keyword evidence="11" id="KW-1185">Reference proteome</keyword>
<evidence type="ECO:0000256" key="4">
    <source>
        <dbReference type="ARBA" id="ARBA00022946"/>
    </source>
</evidence>
<dbReference type="Proteomes" id="UP000034883">
    <property type="component" value="Chromosome"/>
</dbReference>
<keyword evidence="6" id="KW-0007">Acetylation</keyword>
<dbReference type="InterPro" id="IPR036873">
    <property type="entry name" value="Rhodanese-like_dom_sf"/>
</dbReference>
<evidence type="ECO:0000256" key="3">
    <source>
        <dbReference type="ARBA" id="ARBA00022723"/>
    </source>
</evidence>
<dbReference type="Pfam" id="PF00581">
    <property type="entry name" value="Rhodanese"/>
    <property type="match status" value="1"/>
</dbReference>
<keyword evidence="10" id="KW-0378">Hydrolase</keyword>
<dbReference type="PANTHER" id="PTHR43084">
    <property type="entry name" value="PERSULFIDE DIOXYGENASE ETHE1"/>
    <property type="match status" value="1"/>
</dbReference>
<evidence type="ECO:0000313" key="10">
    <source>
        <dbReference type="EMBL" id="AKF03510.1"/>
    </source>
</evidence>
<dbReference type="GO" id="GO:0016787">
    <property type="term" value="F:hydrolase activity"/>
    <property type="evidence" value="ECO:0007669"/>
    <property type="project" value="UniProtKB-KW"/>
</dbReference>
<accession>A0A0F6YGC6</accession>
<dbReference type="GO" id="GO:0046872">
    <property type="term" value="F:metal ion binding"/>
    <property type="evidence" value="ECO:0007669"/>
    <property type="project" value="UniProtKB-KW"/>
</dbReference>
<evidence type="ECO:0000256" key="6">
    <source>
        <dbReference type="ARBA" id="ARBA00022990"/>
    </source>
</evidence>
<dbReference type="Pfam" id="PF00753">
    <property type="entry name" value="Lactamase_B"/>
    <property type="match status" value="1"/>
</dbReference>
<evidence type="ECO:0000256" key="1">
    <source>
        <dbReference type="ARBA" id="ARBA00001954"/>
    </source>
</evidence>
<dbReference type="InterPro" id="IPR036866">
    <property type="entry name" value="RibonucZ/Hydroxyglut_hydro"/>
</dbReference>
<dbReference type="GO" id="GO:0050313">
    <property type="term" value="F:sulfur dioxygenase activity"/>
    <property type="evidence" value="ECO:0007669"/>
    <property type="project" value="InterPro"/>
</dbReference>
<reference evidence="10 11" key="1">
    <citation type="submission" date="2015-03" db="EMBL/GenBank/DDBJ databases">
        <title>Genome assembly of Sandaracinus amylolyticus DSM 53668.</title>
        <authorList>
            <person name="Sharma G."/>
            <person name="Subramanian S."/>
        </authorList>
    </citation>
    <scope>NUCLEOTIDE SEQUENCE [LARGE SCALE GENOMIC DNA]</scope>
    <source>
        <strain evidence="10 11">DSM 53668</strain>
    </source>
</reference>
<dbReference type="GO" id="GO:0070813">
    <property type="term" value="P:hydrogen sulfide metabolic process"/>
    <property type="evidence" value="ECO:0007669"/>
    <property type="project" value="TreeGrafter"/>
</dbReference>
<dbReference type="InterPro" id="IPR001763">
    <property type="entry name" value="Rhodanese-like_dom"/>
</dbReference>
<sequence>MAGARGRTIPRVVRAVLVGDRRALELLRRRIVEARDVDGVEVPAELLHRRARVRRDTARLAEAVVDGPRAEQIVAEHLVSRGRAEVLRAHEAFPHARLQAVRAVASEGRSPPHAGQLRRRSLLRRCEIEVALEPDRAAVTAASIRLLHSILQRSSSRGEDAATRLGRISRREIIGLVDRSGDAHCAALAPALLEQAREEAAAMLFRQLFDLESSTYTYLLADEDTREAVLIDPVLEQVERDLSLVRELDLRLVYVLDTHVHADHVTGAGAVRERTRARSVLSERSGAGCADVFVKEGDVIRFGRHALEVRETPGHTNGCVTYVTADHTMAFTGDALLVRGSGRTDFQQGSPHALYHSVHEKIFSLPDGCLLYPAHDYKGRTVTSVAEEKRFNPRLGGGKSEPEFVDIMEHLQLAYPKKIDVAVPANLHCGLPEPAHREPEHASTWAPVETSAGGIPEVTPEWVASNRSAARVVDVREPIELSSELGHIPGVEHVPLAAVPSVAQRWSRDRPVVLVCRSGGRSGKAALQLRDMGFRDVASIRGGMTAWNAAKLPIERRPIAAYPPSPQG</sequence>
<name>A0A0F6YGC6_9BACT</name>
<dbReference type="STRING" id="927083.DB32_000659"/>
<dbReference type="PROSITE" id="PS50206">
    <property type="entry name" value="RHODANESE_3"/>
    <property type="match status" value="1"/>
</dbReference>
<organism evidence="10 11">
    <name type="scientific">Sandaracinus amylolyticus</name>
    <dbReference type="NCBI Taxonomy" id="927083"/>
    <lineage>
        <taxon>Bacteria</taxon>
        <taxon>Pseudomonadati</taxon>
        <taxon>Myxococcota</taxon>
        <taxon>Polyangia</taxon>
        <taxon>Polyangiales</taxon>
        <taxon>Sandaracinaceae</taxon>
        <taxon>Sandaracinus</taxon>
    </lineage>
</organism>
<proteinExistence type="inferred from homology"/>